<gene>
    <name evidence="2" type="ORF">ACFPN2_15090</name>
</gene>
<feature type="compositionally biased region" description="Basic and acidic residues" evidence="1">
    <location>
        <begin position="23"/>
        <end position="37"/>
    </location>
</feature>
<organism evidence="2 3">
    <name type="scientific">Steroidobacter flavus</name>
    <dbReference type="NCBI Taxonomy" id="1842136"/>
    <lineage>
        <taxon>Bacteria</taxon>
        <taxon>Pseudomonadati</taxon>
        <taxon>Pseudomonadota</taxon>
        <taxon>Gammaproteobacteria</taxon>
        <taxon>Steroidobacterales</taxon>
        <taxon>Steroidobacteraceae</taxon>
        <taxon>Steroidobacter</taxon>
    </lineage>
</organism>
<sequence>MSDPRDKRSQEPPAPTGAADDSQADKRSGRISYDERGNSVWEWQLETGVYSRDISTQRLKKLDLNDLSIADTATHQRPPGLEPEPRKPGGGSNPYDNSSTARGNVGTNPYNSGGKAPLKPAADPKRKPTDLKKLQEWMELRKRVEQNKRDDE</sequence>
<evidence type="ECO:0000256" key="1">
    <source>
        <dbReference type="SAM" id="MobiDB-lite"/>
    </source>
</evidence>
<feature type="region of interest" description="Disordered" evidence="1">
    <location>
        <begin position="1"/>
        <end position="38"/>
    </location>
</feature>
<feature type="compositionally biased region" description="Basic and acidic residues" evidence="1">
    <location>
        <begin position="122"/>
        <end position="152"/>
    </location>
</feature>
<feature type="compositionally biased region" description="Polar residues" evidence="1">
    <location>
        <begin position="94"/>
        <end position="111"/>
    </location>
</feature>
<dbReference type="EMBL" id="JBHSDU010000003">
    <property type="protein sequence ID" value="MFC4310417.1"/>
    <property type="molecule type" value="Genomic_DNA"/>
</dbReference>
<name>A0ABV8SSG2_9GAMM</name>
<feature type="compositionally biased region" description="Basic and acidic residues" evidence="1">
    <location>
        <begin position="1"/>
        <end position="10"/>
    </location>
</feature>
<evidence type="ECO:0000313" key="3">
    <source>
        <dbReference type="Proteomes" id="UP001595904"/>
    </source>
</evidence>
<feature type="region of interest" description="Disordered" evidence="1">
    <location>
        <begin position="52"/>
        <end position="152"/>
    </location>
</feature>
<accession>A0ABV8SSG2</accession>
<protein>
    <submittedName>
        <fullName evidence="2">Uncharacterized protein</fullName>
    </submittedName>
</protein>
<reference evidence="3" key="1">
    <citation type="journal article" date="2019" name="Int. J. Syst. Evol. Microbiol.">
        <title>The Global Catalogue of Microorganisms (GCM) 10K type strain sequencing project: providing services to taxonomists for standard genome sequencing and annotation.</title>
        <authorList>
            <consortium name="The Broad Institute Genomics Platform"/>
            <consortium name="The Broad Institute Genome Sequencing Center for Infectious Disease"/>
            <person name="Wu L."/>
            <person name="Ma J."/>
        </authorList>
    </citation>
    <scope>NUCLEOTIDE SEQUENCE [LARGE SCALE GENOMIC DNA]</scope>
    <source>
        <strain evidence="3">CGMCC 1.10759</strain>
    </source>
</reference>
<keyword evidence="3" id="KW-1185">Reference proteome</keyword>
<dbReference type="Proteomes" id="UP001595904">
    <property type="component" value="Unassembled WGS sequence"/>
</dbReference>
<comment type="caution">
    <text evidence="2">The sequence shown here is derived from an EMBL/GenBank/DDBJ whole genome shotgun (WGS) entry which is preliminary data.</text>
</comment>
<proteinExistence type="predicted"/>
<evidence type="ECO:0000313" key="2">
    <source>
        <dbReference type="EMBL" id="MFC4310417.1"/>
    </source>
</evidence>
<dbReference type="RefSeq" id="WP_380597895.1">
    <property type="nucleotide sequence ID" value="NZ_JBHSDU010000003.1"/>
</dbReference>